<keyword evidence="1" id="KW-0812">Transmembrane</keyword>
<accession>A0A1Y0HRG6</accession>
<keyword evidence="3" id="KW-1185">Reference proteome</keyword>
<evidence type="ECO:0000313" key="3">
    <source>
        <dbReference type="Proteomes" id="UP000196005"/>
    </source>
</evidence>
<feature type="transmembrane region" description="Helical" evidence="1">
    <location>
        <begin position="61"/>
        <end position="79"/>
    </location>
</feature>
<keyword evidence="1" id="KW-1133">Transmembrane helix</keyword>
<reference evidence="3" key="1">
    <citation type="submission" date="2017-05" db="EMBL/GenBank/DDBJ databases">
        <title>Dechlorination kinetics govern the competition between two new strains of the genus Sulfurospirillum.</title>
        <authorList>
            <person name="Buttet G.F."/>
            <person name="Murray A.M."/>
            <person name="Goris T."/>
            <person name="Burion M."/>
            <person name="Lin B."/>
            <person name="Rolle M."/>
            <person name="Maillard J."/>
        </authorList>
    </citation>
    <scope>NUCLEOTIDE SEQUENCE [LARGE SCALE GENOMIC DNA]</scope>
    <source>
        <strain evidence="3">SL2-1</strain>
    </source>
</reference>
<evidence type="ECO:0000256" key="1">
    <source>
        <dbReference type="SAM" id="Phobius"/>
    </source>
</evidence>
<dbReference type="Proteomes" id="UP000196005">
    <property type="component" value="Chromosome"/>
</dbReference>
<proteinExistence type="predicted"/>
<keyword evidence="1" id="KW-0472">Membrane</keyword>
<gene>
    <name evidence="2" type="ORF">Sdiek1_2994</name>
</gene>
<name>A0A1Y0HRG6_9BACT</name>
<dbReference type="OrthoDB" id="4960523at2"/>
<dbReference type="EMBL" id="CP021416">
    <property type="protein sequence ID" value="ARU50126.1"/>
    <property type="molecule type" value="Genomic_DNA"/>
</dbReference>
<protein>
    <recommendedName>
        <fullName evidence="4">Galanin</fullName>
    </recommendedName>
</protein>
<dbReference type="InterPro" id="IPR021484">
    <property type="entry name" value="DUF3137"/>
</dbReference>
<feature type="transmembrane region" description="Helical" evidence="1">
    <location>
        <begin position="37"/>
        <end position="55"/>
    </location>
</feature>
<dbReference type="AlphaFoldDB" id="A0A1Y0HRG6"/>
<sequence>MKPNLASLLDYYYESMYPELKVLEEKRLSTIATLKKAAFILLILSFVIFFVLNQSVILKPLHAALVSGMSAFLIFMFIYRHESAGYGALFKDQVIEKIIHFLDPSLIYSKMSSISELEYQRSELFLASYDRFVGNDLVTGKIEGVDVRFCDLHVEQKVRDTDNKEEWVDIFQGLFFIADFNKIFHSKVVVLPDIAERTFGVLGSWMQGMNLQRGKLIKLDHPVFEKFFVTYGDDPIESRYILSHSLMEEIVQFRTKVGKPLYLSFVDSKLYLAMHYTKPLFEPILSHSLLEFTSIKDYFELLSMIVSIVNEFKLNEKLWSKQ</sequence>
<dbReference type="KEGG" id="suls:Sdiek1_2994"/>
<dbReference type="RefSeq" id="WP_087439783.1">
    <property type="nucleotide sequence ID" value="NZ_CP021416.1"/>
</dbReference>
<organism evidence="2 3">
    <name type="scientific">Sulfurospirillum diekertiae</name>
    <dbReference type="NCBI Taxonomy" id="1854492"/>
    <lineage>
        <taxon>Bacteria</taxon>
        <taxon>Pseudomonadati</taxon>
        <taxon>Campylobacterota</taxon>
        <taxon>Epsilonproteobacteria</taxon>
        <taxon>Campylobacterales</taxon>
        <taxon>Sulfurospirillaceae</taxon>
        <taxon>Sulfurospirillum</taxon>
    </lineage>
</organism>
<evidence type="ECO:0008006" key="4">
    <source>
        <dbReference type="Google" id="ProtNLM"/>
    </source>
</evidence>
<dbReference type="Pfam" id="PF11335">
    <property type="entry name" value="DUF3137"/>
    <property type="match status" value="1"/>
</dbReference>
<evidence type="ECO:0000313" key="2">
    <source>
        <dbReference type="EMBL" id="ARU50126.1"/>
    </source>
</evidence>